<reference evidence="3 4" key="1">
    <citation type="submission" date="2018-03" db="EMBL/GenBank/DDBJ databases">
        <title>Genome sequence of the symbiotic type strain Mesorhizobium helmanticense CSLC115NT isolated from Lotus corniculatus nodules.</title>
        <authorList>
            <person name="Sannazzaro A.I."/>
            <person name="Torres Tejerizo G.A."/>
            <person name="Dip D."/>
            <person name="Caballero M."/>
            <person name="Pistorio M."/>
            <person name="Estrella M.J."/>
        </authorList>
    </citation>
    <scope>NUCLEOTIDE SEQUENCE [LARGE SCALE GENOMIC DNA]</scope>
    <source>
        <strain evidence="3 4">CSLC115N</strain>
    </source>
</reference>
<dbReference type="Pfam" id="PF13560">
    <property type="entry name" value="HTH_31"/>
    <property type="match status" value="1"/>
</dbReference>
<dbReference type="SUPFAM" id="SSF47413">
    <property type="entry name" value="lambda repressor-like DNA-binding domains"/>
    <property type="match status" value="1"/>
</dbReference>
<dbReference type="GO" id="GO:0003700">
    <property type="term" value="F:DNA-binding transcription factor activity"/>
    <property type="evidence" value="ECO:0007669"/>
    <property type="project" value="TreeGrafter"/>
</dbReference>
<dbReference type="CDD" id="cd00093">
    <property type="entry name" value="HTH_XRE"/>
    <property type="match status" value="1"/>
</dbReference>
<feature type="domain" description="HTH cro/C1-type" evidence="2">
    <location>
        <begin position="11"/>
        <end position="65"/>
    </location>
</feature>
<dbReference type="GO" id="GO:0005829">
    <property type="term" value="C:cytosol"/>
    <property type="evidence" value="ECO:0007669"/>
    <property type="project" value="TreeGrafter"/>
</dbReference>
<name>A0A2T4IVP7_9HYPH</name>
<proteinExistence type="predicted"/>
<dbReference type="AlphaFoldDB" id="A0A2T4IVP7"/>
<accession>A0A2T4IVP7</accession>
<dbReference type="InterPro" id="IPR010982">
    <property type="entry name" value="Lambda_DNA-bd_dom_sf"/>
</dbReference>
<dbReference type="PANTHER" id="PTHR46797:SF1">
    <property type="entry name" value="METHYLPHOSPHONATE SYNTHASE"/>
    <property type="match status" value="1"/>
</dbReference>
<dbReference type="InterPro" id="IPR050807">
    <property type="entry name" value="TransReg_Diox_bact_type"/>
</dbReference>
<keyword evidence="4" id="KW-1185">Reference proteome</keyword>
<evidence type="ECO:0000259" key="2">
    <source>
        <dbReference type="PROSITE" id="PS50943"/>
    </source>
</evidence>
<organism evidence="3 4">
    <name type="scientific">Mesorhizobium helmanticense</name>
    <dbReference type="NCBI Taxonomy" id="1776423"/>
    <lineage>
        <taxon>Bacteria</taxon>
        <taxon>Pseudomonadati</taxon>
        <taxon>Pseudomonadota</taxon>
        <taxon>Alphaproteobacteria</taxon>
        <taxon>Hyphomicrobiales</taxon>
        <taxon>Phyllobacteriaceae</taxon>
        <taxon>Mesorhizobium</taxon>
    </lineage>
</organism>
<evidence type="ECO:0000313" key="4">
    <source>
        <dbReference type="Proteomes" id="UP000240259"/>
    </source>
</evidence>
<dbReference type="SMART" id="SM00530">
    <property type="entry name" value="HTH_XRE"/>
    <property type="match status" value="1"/>
</dbReference>
<dbReference type="EMBL" id="PZJX01000027">
    <property type="protein sequence ID" value="PTE09726.1"/>
    <property type="molecule type" value="Genomic_DNA"/>
</dbReference>
<dbReference type="RefSeq" id="WP_107649682.1">
    <property type="nucleotide sequence ID" value="NZ_PZJX01000027.1"/>
</dbReference>
<gene>
    <name evidence="3" type="ORF">C9427_13595</name>
</gene>
<sequence>MGLKEAFGNRIKSLRRQRGLTQDALAFRAERAVDTISLIERGVNWPNAETVEKLAEALGATINELFDDLPVASTDDGEDQLAVGKDLLKQLDDKELALALVMLNALLQNKQ</sequence>
<dbReference type="PANTHER" id="PTHR46797">
    <property type="entry name" value="HTH-TYPE TRANSCRIPTIONAL REGULATOR"/>
    <property type="match status" value="1"/>
</dbReference>
<dbReference type="Proteomes" id="UP000240259">
    <property type="component" value="Unassembled WGS sequence"/>
</dbReference>
<dbReference type="InterPro" id="IPR001387">
    <property type="entry name" value="Cro/C1-type_HTH"/>
</dbReference>
<evidence type="ECO:0000256" key="1">
    <source>
        <dbReference type="ARBA" id="ARBA00023125"/>
    </source>
</evidence>
<dbReference type="GO" id="GO:0003677">
    <property type="term" value="F:DNA binding"/>
    <property type="evidence" value="ECO:0007669"/>
    <property type="project" value="UniProtKB-KW"/>
</dbReference>
<keyword evidence="1" id="KW-0238">DNA-binding</keyword>
<protein>
    <submittedName>
        <fullName evidence="3">XRE family transcriptional regulator</fullName>
    </submittedName>
</protein>
<dbReference type="OrthoDB" id="2986852at2"/>
<comment type="caution">
    <text evidence="3">The sequence shown here is derived from an EMBL/GenBank/DDBJ whole genome shotgun (WGS) entry which is preliminary data.</text>
</comment>
<dbReference type="PROSITE" id="PS50943">
    <property type="entry name" value="HTH_CROC1"/>
    <property type="match status" value="1"/>
</dbReference>
<dbReference type="Gene3D" id="1.10.260.40">
    <property type="entry name" value="lambda repressor-like DNA-binding domains"/>
    <property type="match status" value="1"/>
</dbReference>
<evidence type="ECO:0000313" key="3">
    <source>
        <dbReference type="EMBL" id="PTE09726.1"/>
    </source>
</evidence>